<dbReference type="PANTHER" id="PTHR46177">
    <property type="entry name" value="INTEGRASE CATALYTIC DOMAIN-CONTAINING PROTEIN"/>
    <property type="match status" value="1"/>
</dbReference>
<name>A0A7D9EBE2_PARCT</name>
<protein>
    <submittedName>
        <fullName evidence="1">Uncharacterized protein</fullName>
    </submittedName>
</protein>
<proteinExistence type="predicted"/>
<organism evidence="1 2">
    <name type="scientific">Paramuricea clavata</name>
    <name type="common">Red gorgonian</name>
    <name type="synonym">Violescent sea-whip</name>
    <dbReference type="NCBI Taxonomy" id="317549"/>
    <lineage>
        <taxon>Eukaryota</taxon>
        <taxon>Metazoa</taxon>
        <taxon>Cnidaria</taxon>
        <taxon>Anthozoa</taxon>
        <taxon>Octocorallia</taxon>
        <taxon>Malacalcyonacea</taxon>
        <taxon>Plexauridae</taxon>
        <taxon>Paramuricea</taxon>
    </lineage>
</organism>
<sequence length="173" mass="20422">MVENPEAQTVANEEEKREAIESYFLAGYEYETILYFLSKYHGINHSMSTLKRRLREYGLKRKNAVDIDDNDIVEAIHKNYKVQVVCQGIEGMWHTLQLKYGLCVPRDKVQRILKELDPNGTEERKLHRIKRSTYRSNGPNECWHVDGYDKLKPFGFPIHGKKFIHQVVRLCLR</sequence>
<accession>A0A7D9EBE2</accession>
<keyword evidence="2" id="KW-1185">Reference proteome</keyword>
<evidence type="ECO:0000313" key="2">
    <source>
        <dbReference type="Proteomes" id="UP001152795"/>
    </source>
</evidence>
<dbReference type="EMBL" id="CACRXK020004842">
    <property type="protein sequence ID" value="CAB4004246.1"/>
    <property type="molecule type" value="Genomic_DNA"/>
</dbReference>
<reference evidence="1" key="1">
    <citation type="submission" date="2020-04" db="EMBL/GenBank/DDBJ databases">
        <authorList>
            <person name="Alioto T."/>
            <person name="Alioto T."/>
            <person name="Gomez Garrido J."/>
        </authorList>
    </citation>
    <scope>NUCLEOTIDE SEQUENCE</scope>
    <source>
        <strain evidence="1">A484AB</strain>
    </source>
</reference>
<gene>
    <name evidence="1" type="ORF">PACLA_8A069463</name>
</gene>
<dbReference type="Proteomes" id="UP001152795">
    <property type="component" value="Unassembled WGS sequence"/>
</dbReference>
<dbReference type="PANTHER" id="PTHR46177:SF1">
    <property type="entry name" value="INTEGRASE CATALYTIC DOMAIN-CONTAINING PROTEIN"/>
    <property type="match status" value="1"/>
</dbReference>
<dbReference type="AlphaFoldDB" id="A0A7D9EBE2"/>
<comment type="caution">
    <text evidence="1">The sequence shown here is derived from an EMBL/GenBank/DDBJ whole genome shotgun (WGS) entry which is preliminary data.</text>
</comment>
<dbReference type="OrthoDB" id="6157703at2759"/>
<evidence type="ECO:0000313" key="1">
    <source>
        <dbReference type="EMBL" id="CAB4004246.1"/>
    </source>
</evidence>